<feature type="signal peptide" evidence="4">
    <location>
        <begin position="1"/>
        <end position="24"/>
    </location>
</feature>
<dbReference type="EMBL" id="JAAEDH010000002">
    <property type="protein sequence ID" value="MBR0653932.1"/>
    <property type="molecule type" value="Genomic_DNA"/>
</dbReference>
<feature type="domain" description="EF-hand" evidence="5">
    <location>
        <begin position="105"/>
        <end position="140"/>
    </location>
</feature>
<protein>
    <recommendedName>
        <fullName evidence="5">EF-hand domain-containing protein</fullName>
    </recommendedName>
</protein>
<sequence>MRKTATIGLLAGVIGLGLAGAAVAQHRHGGPRGEGGFAAGEAFARADANNDGRVTIDEGRSWLQARFAEADADRDGGVTIDELVAFMQTRRAAGRPAPSEEMQVRIREGLSRGFRFVDANGDGKVSLAELTPVAEAMFRAADRNGDGALARDEVQPRRGPRAPRPGPEAAPPAR</sequence>
<dbReference type="PROSITE" id="PS00018">
    <property type="entry name" value="EF_HAND_1"/>
    <property type="match status" value="1"/>
</dbReference>
<dbReference type="AlphaFoldDB" id="A0AAF1JUJ0"/>
<gene>
    <name evidence="6" type="ORF">GXW79_02455</name>
</gene>
<proteinExistence type="predicted"/>
<dbReference type="PANTHER" id="PTHR10827">
    <property type="entry name" value="RETICULOCALBIN"/>
    <property type="match status" value="1"/>
</dbReference>
<dbReference type="InterPro" id="IPR002048">
    <property type="entry name" value="EF_hand_dom"/>
</dbReference>
<evidence type="ECO:0000259" key="5">
    <source>
        <dbReference type="PROSITE" id="PS50222"/>
    </source>
</evidence>
<feature type="chain" id="PRO_5042252847" description="EF-hand domain-containing protein" evidence="4">
    <location>
        <begin position="25"/>
        <end position="174"/>
    </location>
</feature>
<evidence type="ECO:0000313" key="7">
    <source>
        <dbReference type="Proteomes" id="UP001196068"/>
    </source>
</evidence>
<dbReference type="PROSITE" id="PS50222">
    <property type="entry name" value="EF_HAND_2"/>
    <property type="match status" value="2"/>
</dbReference>
<reference evidence="6" key="1">
    <citation type="submission" date="2020-01" db="EMBL/GenBank/DDBJ databases">
        <authorList>
            <person name="Rat A."/>
        </authorList>
    </citation>
    <scope>NUCLEOTIDE SEQUENCE</scope>
    <source>
        <strain evidence="6">LMG 28251</strain>
    </source>
</reference>
<dbReference type="RefSeq" id="WP_211872640.1">
    <property type="nucleotide sequence ID" value="NZ_JAAEDH010000002.1"/>
</dbReference>
<evidence type="ECO:0000256" key="3">
    <source>
        <dbReference type="SAM" id="MobiDB-lite"/>
    </source>
</evidence>
<dbReference type="Gene3D" id="1.10.238.10">
    <property type="entry name" value="EF-hand"/>
    <property type="match status" value="2"/>
</dbReference>
<dbReference type="PANTHER" id="PTHR10827:SF98">
    <property type="entry name" value="45 KDA CALCIUM-BINDING PROTEIN"/>
    <property type="match status" value="1"/>
</dbReference>
<keyword evidence="7" id="KW-1185">Reference proteome</keyword>
<reference evidence="6" key="2">
    <citation type="journal article" date="2021" name="Syst. Appl. Microbiol.">
        <title>Roseomonas hellenica sp. nov., isolated from roots of wild-growing Alkanna tinctoria.</title>
        <authorList>
            <person name="Rat A."/>
            <person name="Naranjo H.D."/>
            <person name="Lebbe L."/>
            <person name="Cnockaert M."/>
            <person name="Krigas N."/>
            <person name="Grigoriadou K."/>
            <person name="Maloupa E."/>
            <person name="Willems A."/>
        </authorList>
    </citation>
    <scope>NUCLEOTIDE SEQUENCE</scope>
    <source>
        <strain evidence="6">LMG 28251</strain>
    </source>
</reference>
<organism evidence="6 7">
    <name type="scientific">Plastoroseomonas arctica</name>
    <dbReference type="NCBI Taxonomy" id="1509237"/>
    <lineage>
        <taxon>Bacteria</taxon>
        <taxon>Pseudomonadati</taxon>
        <taxon>Pseudomonadota</taxon>
        <taxon>Alphaproteobacteria</taxon>
        <taxon>Acetobacterales</taxon>
        <taxon>Acetobacteraceae</taxon>
        <taxon>Plastoroseomonas</taxon>
    </lineage>
</organism>
<keyword evidence="2" id="KW-0677">Repeat</keyword>
<dbReference type="SMART" id="SM00054">
    <property type="entry name" value="EFh"/>
    <property type="match status" value="3"/>
</dbReference>
<dbReference type="Pfam" id="PF13202">
    <property type="entry name" value="EF-hand_5"/>
    <property type="match status" value="4"/>
</dbReference>
<keyword evidence="4" id="KW-0732">Signal</keyword>
<evidence type="ECO:0000313" key="6">
    <source>
        <dbReference type="EMBL" id="MBR0653932.1"/>
    </source>
</evidence>
<comment type="caution">
    <text evidence="6">The sequence shown here is derived from an EMBL/GenBank/DDBJ whole genome shotgun (WGS) entry which is preliminary data.</text>
</comment>
<keyword evidence="1" id="KW-0479">Metal-binding</keyword>
<feature type="domain" description="EF-hand" evidence="5">
    <location>
        <begin position="58"/>
        <end position="93"/>
    </location>
</feature>
<evidence type="ECO:0000256" key="2">
    <source>
        <dbReference type="ARBA" id="ARBA00022737"/>
    </source>
</evidence>
<name>A0AAF1JUJ0_9PROT</name>
<feature type="compositionally biased region" description="Pro residues" evidence="3">
    <location>
        <begin position="162"/>
        <end position="174"/>
    </location>
</feature>
<accession>A0AAF1JUJ0</accession>
<dbReference type="InterPro" id="IPR011992">
    <property type="entry name" value="EF-hand-dom_pair"/>
</dbReference>
<dbReference type="Proteomes" id="UP001196068">
    <property type="component" value="Unassembled WGS sequence"/>
</dbReference>
<dbReference type="GO" id="GO:0005509">
    <property type="term" value="F:calcium ion binding"/>
    <property type="evidence" value="ECO:0007669"/>
    <property type="project" value="InterPro"/>
</dbReference>
<evidence type="ECO:0000256" key="4">
    <source>
        <dbReference type="SAM" id="SignalP"/>
    </source>
</evidence>
<feature type="region of interest" description="Disordered" evidence="3">
    <location>
        <begin position="141"/>
        <end position="174"/>
    </location>
</feature>
<dbReference type="SUPFAM" id="SSF47473">
    <property type="entry name" value="EF-hand"/>
    <property type="match status" value="1"/>
</dbReference>
<evidence type="ECO:0000256" key="1">
    <source>
        <dbReference type="ARBA" id="ARBA00022723"/>
    </source>
</evidence>
<dbReference type="InterPro" id="IPR018247">
    <property type="entry name" value="EF_Hand_1_Ca_BS"/>
</dbReference>
<feature type="compositionally biased region" description="Basic and acidic residues" evidence="3">
    <location>
        <begin position="141"/>
        <end position="156"/>
    </location>
</feature>